<name>A0A3N4JV65_9PEZI</name>
<organism evidence="1 2">
    <name type="scientific">Choiromyces venosus 120613-1</name>
    <dbReference type="NCBI Taxonomy" id="1336337"/>
    <lineage>
        <taxon>Eukaryota</taxon>
        <taxon>Fungi</taxon>
        <taxon>Dikarya</taxon>
        <taxon>Ascomycota</taxon>
        <taxon>Pezizomycotina</taxon>
        <taxon>Pezizomycetes</taxon>
        <taxon>Pezizales</taxon>
        <taxon>Tuberaceae</taxon>
        <taxon>Choiromyces</taxon>
    </lineage>
</organism>
<sequence>WLTMKAQRQNKPASAMVLTIASKDSTDEALSKGLSLFGRKFKVQYYLTFGADTQCNKYLAFFHHSSQCTRPTHCTICSQEHPIHIHTCRRSDCTIKAKMCLYTTIQCINCKDSHQATSQKCPTYIVAY</sequence>
<accession>A0A3N4JV65</accession>
<dbReference type="AlphaFoldDB" id="A0A3N4JV65"/>
<dbReference type="OrthoDB" id="7554073at2759"/>
<proteinExistence type="predicted"/>
<evidence type="ECO:0000313" key="2">
    <source>
        <dbReference type="Proteomes" id="UP000276215"/>
    </source>
</evidence>
<evidence type="ECO:0000313" key="1">
    <source>
        <dbReference type="EMBL" id="RPB00732.1"/>
    </source>
</evidence>
<gene>
    <name evidence="1" type="ORF">L873DRAFT_1679543</name>
</gene>
<keyword evidence="2" id="KW-1185">Reference proteome</keyword>
<dbReference type="EMBL" id="ML120378">
    <property type="protein sequence ID" value="RPB00732.1"/>
    <property type="molecule type" value="Genomic_DNA"/>
</dbReference>
<reference evidence="1 2" key="1">
    <citation type="journal article" date="2018" name="Nat. Ecol. Evol.">
        <title>Pezizomycetes genomes reveal the molecular basis of ectomycorrhizal truffle lifestyle.</title>
        <authorList>
            <person name="Murat C."/>
            <person name="Payen T."/>
            <person name="Noel B."/>
            <person name="Kuo A."/>
            <person name="Morin E."/>
            <person name="Chen J."/>
            <person name="Kohler A."/>
            <person name="Krizsan K."/>
            <person name="Balestrini R."/>
            <person name="Da Silva C."/>
            <person name="Montanini B."/>
            <person name="Hainaut M."/>
            <person name="Levati E."/>
            <person name="Barry K.W."/>
            <person name="Belfiori B."/>
            <person name="Cichocki N."/>
            <person name="Clum A."/>
            <person name="Dockter R.B."/>
            <person name="Fauchery L."/>
            <person name="Guy J."/>
            <person name="Iotti M."/>
            <person name="Le Tacon F."/>
            <person name="Lindquist E.A."/>
            <person name="Lipzen A."/>
            <person name="Malagnac F."/>
            <person name="Mello A."/>
            <person name="Molinier V."/>
            <person name="Miyauchi S."/>
            <person name="Poulain J."/>
            <person name="Riccioni C."/>
            <person name="Rubini A."/>
            <person name="Sitrit Y."/>
            <person name="Splivallo R."/>
            <person name="Traeger S."/>
            <person name="Wang M."/>
            <person name="Zifcakova L."/>
            <person name="Wipf D."/>
            <person name="Zambonelli A."/>
            <person name="Paolocci F."/>
            <person name="Nowrousian M."/>
            <person name="Ottonello S."/>
            <person name="Baldrian P."/>
            <person name="Spatafora J.W."/>
            <person name="Henrissat B."/>
            <person name="Nagy L.G."/>
            <person name="Aury J.M."/>
            <person name="Wincker P."/>
            <person name="Grigoriev I.V."/>
            <person name="Bonfante P."/>
            <person name="Martin F.M."/>
        </authorList>
    </citation>
    <scope>NUCLEOTIDE SEQUENCE [LARGE SCALE GENOMIC DNA]</scope>
    <source>
        <strain evidence="1 2">120613-1</strain>
    </source>
</reference>
<protein>
    <submittedName>
        <fullName evidence="1">Uncharacterized protein</fullName>
    </submittedName>
</protein>
<dbReference type="Proteomes" id="UP000276215">
    <property type="component" value="Unassembled WGS sequence"/>
</dbReference>
<feature type="non-terminal residue" evidence="1">
    <location>
        <position position="1"/>
    </location>
</feature>